<sequence>MQHSSYECDRSRMIDIWNACGGAPVTFVRYNPDGFKLAGKKSSTDTAMRHELLLREVEKGLTGKAEHCLTVIKLFFDNDQDDFVQRSWIDVNDHQFTETAIRD</sequence>
<reference evidence="1 2" key="1">
    <citation type="submission" date="2024-06" db="EMBL/GenBank/DDBJ databases">
        <authorList>
            <person name="Kraege A."/>
            <person name="Thomma B."/>
        </authorList>
    </citation>
    <scope>NUCLEOTIDE SEQUENCE [LARGE SCALE GENOMIC DNA]</scope>
</reference>
<accession>A0ABP1G311</accession>
<organism evidence="1 2">
    <name type="scientific">Coccomyxa viridis</name>
    <dbReference type="NCBI Taxonomy" id="1274662"/>
    <lineage>
        <taxon>Eukaryota</taxon>
        <taxon>Viridiplantae</taxon>
        <taxon>Chlorophyta</taxon>
        <taxon>core chlorophytes</taxon>
        <taxon>Trebouxiophyceae</taxon>
        <taxon>Trebouxiophyceae incertae sedis</taxon>
        <taxon>Coccomyxaceae</taxon>
        <taxon>Coccomyxa</taxon>
    </lineage>
</organism>
<proteinExistence type="predicted"/>
<evidence type="ECO:0000313" key="1">
    <source>
        <dbReference type="EMBL" id="CAL5226580.1"/>
    </source>
</evidence>
<comment type="caution">
    <text evidence="1">The sequence shown here is derived from an EMBL/GenBank/DDBJ whole genome shotgun (WGS) entry which is preliminary data.</text>
</comment>
<name>A0ABP1G311_9CHLO</name>
<gene>
    <name evidence="1" type="primary">g9429</name>
    <name evidence="1" type="ORF">VP750_LOCUS8486</name>
</gene>
<protein>
    <submittedName>
        <fullName evidence="1">G9429 protein</fullName>
    </submittedName>
</protein>
<evidence type="ECO:0000313" key="2">
    <source>
        <dbReference type="Proteomes" id="UP001497392"/>
    </source>
</evidence>
<dbReference type="EMBL" id="CAXHTA020000016">
    <property type="protein sequence ID" value="CAL5226580.1"/>
    <property type="molecule type" value="Genomic_DNA"/>
</dbReference>
<dbReference type="Proteomes" id="UP001497392">
    <property type="component" value="Unassembled WGS sequence"/>
</dbReference>
<keyword evidence="2" id="KW-1185">Reference proteome</keyword>